<protein>
    <submittedName>
        <fullName evidence="2">2-dehydro-3-deoxyphosphogluconate aldolase</fullName>
    </submittedName>
</protein>
<sequence>MNNKFELEHIGINTPNAEEAERLAQLLSMMFNLEPRHGQKSEFGGPYFECMKAPFLGANGHIAMRTPDLTAAAEELKEKGFSFNMDTAAYSEEGKLKNVYLDGEFGGFAIHIMQK</sequence>
<dbReference type="AlphaFoldDB" id="A0A084JNV1"/>
<dbReference type="EMBL" id="JPME01000010">
    <property type="protein sequence ID" value="KEZ90635.1"/>
    <property type="molecule type" value="Genomic_DNA"/>
</dbReference>
<dbReference type="InterPro" id="IPR029068">
    <property type="entry name" value="Glyas_Bleomycin-R_OHBP_Dase"/>
</dbReference>
<gene>
    <name evidence="2" type="ORF">IO98_07655</name>
</gene>
<evidence type="ECO:0000313" key="2">
    <source>
        <dbReference type="EMBL" id="KEZ90635.1"/>
    </source>
</evidence>
<evidence type="ECO:0000313" key="3">
    <source>
        <dbReference type="Proteomes" id="UP000028525"/>
    </source>
</evidence>
<dbReference type="InterPro" id="IPR037523">
    <property type="entry name" value="VOC_core"/>
</dbReference>
<reference evidence="2 3" key="1">
    <citation type="submission" date="2014-07" db="EMBL/GenBank/DDBJ databases">
        <title>Draft genome of Clostridium celerecrescens 152B isolated from sediments associated with methane hydrate from Krishna Godavari basin.</title>
        <authorList>
            <person name="Honkalas V.S."/>
            <person name="Dabir A.P."/>
            <person name="Arora P."/>
            <person name="Dhakephalkar P.K."/>
        </authorList>
    </citation>
    <scope>NUCLEOTIDE SEQUENCE [LARGE SCALE GENOMIC DNA]</scope>
    <source>
        <strain evidence="2 3">152B</strain>
    </source>
</reference>
<keyword evidence="3" id="KW-1185">Reference proteome</keyword>
<dbReference type="OrthoDB" id="9802667at2"/>
<organism evidence="2 3">
    <name type="scientific">Lacrimispora celerecrescens</name>
    <dbReference type="NCBI Taxonomy" id="29354"/>
    <lineage>
        <taxon>Bacteria</taxon>
        <taxon>Bacillati</taxon>
        <taxon>Bacillota</taxon>
        <taxon>Clostridia</taxon>
        <taxon>Lachnospirales</taxon>
        <taxon>Lachnospiraceae</taxon>
        <taxon>Lacrimispora</taxon>
    </lineage>
</organism>
<dbReference type="RefSeq" id="WP_025233971.1">
    <property type="nucleotide sequence ID" value="NZ_JPME01000010.1"/>
</dbReference>
<evidence type="ECO:0000259" key="1">
    <source>
        <dbReference type="PROSITE" id="PS51819"/>
    </source>
</evidence>
<comment type="caution">
    <text evidence="2">The sequence shown here is derived from an EMBL/GenBank/DDBJ whole genome shotgun (WGS) entry which is preliminary data.</text>
</comment>
<dbReference type="SUPFAM" id="SSF54593">
    <property type="entry name" value="Glyoxalase/Bleomycin resistance protein/Dihydroxybiphenyl dioxygenase"/>
    <property type="match status" value="1"/>
</dbReference>
<proteinExistence type="predicted"/>
<dbReference type="Proteomes" id="UP000028525">
    <property type="component" value="Unassembled WGS sequence"/>
</dbReference>
<accession>A0A084JNV1</accession>
<dbReference type="STRING" id="29354.IO98_07655"/>
<name>A0A084JNV1_9FIRM</name>
<dbReference type="Gene3D" id="3.10.180.10">
    <property type="entry name" value="2,3-Dihydroxybiphenyl 1,2-Dioxygenase, domain 1"/>
    <property type="match status" value="1"/>
</dbReference>
<feature type="domain" description="VOC" evidence="1">
    <location>
        <begin position="6"/>
        <end position="115"/>
    </location>
</feature>
<dbReference type="PROSITE" id="PS51819">
    <property type="entry name" value="VOC"/>
    <property type="match status" value="1"/>
</dbReference>